<dbReference type="PRINTS" id="PR00080">
    <property type="entry name" value="SDRFAMILY"/>
</dbReference>
<accession>A0ABP8K620</accession>
<evidence type="ECO:0000256" key="8">
    <source>
        <dbReference type="ARBA" id="ARBA00044349"/>
    </source>
</evidence>
<dbReference type="SUPFAM" id="SSF51735">
    <property type="entry name" value="NAD(P)-binding Rossmann-fold domains"/>
    <property type="match status" value="1"/>
</dbReference>
<organism evidence="12 13">
    <name type="scientific">Nibrella viscosa</name>
    <dbReference type="NCBI Taxonomy" id="1084524"/>
    <lineage>
        <taxon>Bacteria</taxon>
        <taxon>Pseudomonadati</taxon>
        <taxon>Bacteroidota</taxon>
        <taxon>Cytophagia</taxon>
        <taxon>Cytophagales</taxon>
        <taxon>Spirosomataceae</taxon>
        <taxon>Nibrella</taxon>
    </lineage>
</organism>
<comment type="catalytic activity">
    <reaction evidence="10">
        <text>3-hydroxypropanoate + NADP(+) = 3-oxopropanoate + NADPH + H(+)</text>
        <dbReference type="Rhea" id="RHEA:26438"/>
        <dbReference type="ChEBI" id="CHEBI:15378"/>
        <dbReference type="ChEBI" id="CHEBI:16510"/>
        <dbReference type="ChEBI" id="CHEBI:33190"/>
        <dbReference type="ChEBI" id="CHEBI:57783"/>
        <dbReference type="ChEBI" id="CHEBI:58349"/>
        <dbReference type="EC" id="1.1.1.298"/>
    </reaction>
</comment>
<dbReference type="InterPro" id="IPR036291">
    <property type="entry name" value="NAD(P)-bd_dom_sf"/>
</dbReference>
<comment type="catalytic activity">
    <reaction evidence="3">
        <text>L-allo-threonine + NADP(+) = aminoacetone + CO2 + NADPH</text>
        <dbReference type="Rhea" id="RHEA:43524"/>
        <dbReference type="ChEBI" id="CHEBI:16526"/>
        <dbReference type="ChEBI" id="CHEBI:57783"/>
        <dbReference type="ChEBI" id="CHEBI:58320"/>
        <dbReference type="ChEBI" id="CHEBI:58349"/>
        <dbReference type="ChEBI" id="CHEBI:58585"/>
        <dbReference type="EC" id="1.1.1.381"/>
    </reaction>
</comment>
<dbReference type="PIRSF" id="PIRSF000126">
    <property type="entry name" value="11-beta-HSD1"/>
    <property type="match status" value="1"/>
</dbReference>
<dbReference type="EC" id="1.1.1.381" evidence="5"/>
<protein>
    <recommendedName>
        <fullName evidence="6">NADP-dependent 3-hydroxy acid dehydrogenase YdfG</fullName>
        <ecNumber evidence="4">1.1.1.298</ecNumber>
        <ecNumber evidence="5">1.1.1.381</ecNumber>
    </recommendedName>
    <alternativeName>
        <fullName evidence="8">L-allo-threonine dehydrogenase</fullName>
    </alternativeName>
    <alternativeName>
        <fullName evidence="7">Malonic semialdehyde reductase</fullName>
    </alternativeName>
</protein>
<evidence type="ECO:0000256" key="1">
    <source>
        <dbReference type="ARBA" id="ARBA00006484"/>
    </source>
</evidence>
<evidence type="ECO:0000256" key="6">
    <source>
        <dbReference type="ARBA" id="ARBA00044065"/>
    </source>
</evidence>
<evidence type="ECO:0000256" key="4">
    <source>
        <dbReference type="ARBA" id="ARBA00044050"/>
    </source>
</evidence>
<evidence type="ECO:0000256" key="9">
    <source>
        <dbReference type="ARBA" id="ARBA00045650"/>
    </source>
</evidence>
<keyword evidence="2" id="KW-0560">Oxidoreductase</keyword>
<dbReference type="PANTHER" id="PTHR43086:SF3">
    <property type="entry name" value="NADP-DEPENDENT 3-HYDROXY ACID DEHYDROGENASE YDFG"/>
    <property type="match status" value="1"/>
</dbReference>
<dbReference type="PRINTS" id="PR00081">
    <property type="entry name" value="GDHRDH"/>
</dbReference>
<dbReference type="PROSITE" id="PS00061">
    <property type="entry name" value="ADH_SHORT"/>
    <property type="match status" value="1"/>
</dbReference>
<gene>
    <name evidence="12" type="ORF">GCM10023187_14600</name>
</gene>
<dbReference type="Proteomes" id="UP001500936">
    <property type="component" value="Unassembled WGS sequence"/>
</dbReference>
<dbReference type="Pfam" id="PF00106">
    <property type="entry name" value="adh_short"/>
    <property type="match status" value="1"/>
</dbReference>
<evidence type="ECO:0000256" key="11">
    <source>
        <dbReference type="RuleBase" id="RU000363"/>
    </source>
</evidence>
<dbReference type="CDD" id="cd05233">
    <property type="entry name" value="SDR_c"/>
    <property type="match status" value="1"/>
</dbReference>
<dbReference type="InterPro" id="IPR002347">
    <property type="entry name" value="SDR_fam"/>
</dbReference>
<dbReference type="Gene3D" id="3.40.50.720">
    <property type="entry name" value="NAD(P)-binding Rossmann-like Domain"/>
    <property type="match status" value="1"/>
</dbReference>
<dbReference type="PANTHER" id="PTHR43086">
    <property type="entry name" value="VERY-LONG-CHAIN 3-OXOOACYL-COA REDUCTASE"/>
    <property type="match status" value="1"/>
</dbReference>
<reference evidence="13" key="1">
    <citation type="journal article" date="2019" name="Int. J. Syst. Evol. Microbiol.">
        <title>The Global Catalogue of Microorganisms (GCM) 10K type strain sequencing project: providing services to taxonomists for standard genome sequencing and annotation.</title>
        <authorList>
            <consortium name="The Broad Institute Genomics Platform"/>
            <consortium name="The Broad Institute Genome Sequencing Center for Infectious Disease"/>
            <person name="Wu L."/>
            <person name="Ma J."/>
        </authorList>
    </citation>
    <scope>NUCLEOTIDE SEQUENCE [LARGE SCALE GENOMIC DNA]</scope>
    <source>
        <strain evidence="13">JCM 17925</strain>
    </source>
</reference>
<evidence type="ECO:0000313" key="12">
    <source>
        <dbReference type="EMBL" id="GAA4400932.1"/>
    </source>
</evidence>
<sequence>MAAGLYIHEANGSWPLFLSKPDVTMSYALITGASKGIGKAIAEELARRNFNVLLVARSESLLQTLAQNLADKYRIKADYLALDLAGAQAPQQIFDWCRSRQYTIQVLVNNAGYGLSGSFEKYTVAENLDMMHVNMLVPVQLTQLLLPQLRQQSRAYILNIASSAAYQAVPLLSLYAATKAFMLTFSRGLRQELAGSAVSVTCVSPGSTDTDFVQRANIGEKGRKAAQKVNMTAEAVAAVSVESMLAGKAEVIPGLINKLGAFMVWLMPKGLVEKTAMQIYQ</sequence>
<evidence type="ECO:0000256" key="5">
    <source>
        <dbReference type="ARBA" id="ARBA00044059"/>
    </source>
</evidence>
<comment type="similarity">
    <text evidence="1 11">Belongs to the short-chain dehydrogenases/reductases (SDR) family.</text>
</comment>
<comment type="caution">
    <text evidence="12">The sequence shown here is derived from an EMBL/GenBank/DDBJ whole genome shotgun (WGS) entry which is preliminary data.</text>
</comment>
<comment type="function">
    <text evidence="9">NADP-dependent dehydrogenase with broad substrate specificity acting on 3-hydroxy acids. Catalyzes the NADP-dependent oxidation of L-allo-threonine to L-2-amino-3-keto-butyrate, which is spontaneously decarboxylated into aminoacetone. Also acts on D-threonine, L-serine, D-serine, D-3-hydroxyisobutyrate, L-3-hydroxyisobutyrate, D-glycerate and L-glycerate. Able to catalyze the reduction of the malonic semialdehyde to 3-hydroxypropionic acid. YdfG is apparently supplementing RutE, the presumed malonic semialdehyde reductase involved in pyrimidine degradation since both are able to detoxify malonic semialdehyde.</text>
</comment>
<evidence type="ECO:0000256" key="10">
    <source>
        <dbReference type="ARBA" id="ARBA00047274"/>
    </source>
</evidence>
<dbReference type="InterPro" id="IPR020904">
    <property type="entry name" value="Sc_DH/Rdtase_CS"/>
</dbReference>
<evidence type="ECO:0000256" key="3">
    <source>
        <dbReference type="ARBA" id="ARBA00043812"/>
    </source>
</evidence>
<name>A0ABP8K620_9BACT</name>
<dbReference type="EC" id="1.1.1.298" evidence="4"/>
<evidence type="ECO:0000256" key="2">
    <source>
        <dbReference type="ARBA" id="ARBA00023002"/>
    </source>
</evidence>
<keyword evidence="13" id="KW-1185">Reference proteome</keyword>
<evidence type="ECO:0000313" key="13">
    <source>
        <dbReference type="Proteomes" id="UP001500936"/>
    </source>
</evidence>
<dbReference type="EMBL" id="BAABHB010000002">
    <property type="protein sequence ID" value="GAA4400932.1"/>
    <property type="molecule type" value="Genomic_DNA"/>
</dbReference>
<proteinExistence type="inferred from homology"/>
<evidence type="ECO:0000256" key="7">
    <source>
        <dbReference type="ARBA" id="ARBA00044271"/>
    </source>
</evidence>